<protein>
    <recommendedName>
        <fullName evidence="1">Glycosyl transferase family 1 domain-containing protein</fullName>
    </recommendedName>
</protein>
<dbReference type="PANTHER" id="PTHR46656:SF3">
    <property type="entry name" value="PUTATIVE-RELATED"/>
    <property type="match status" value="1"/>
</dbReference>
<dbReference type="RefSeq" id="WP_166956528.1">
    <property type="nucleotide sequence ID" value="NZ_JAASQI010000019.1"/>
</dbReference>
<comment type="caution">
    <text evidence="2">The sequence shown here is derived from an EMBL/GenBank/DDBJ whole genome shotgun (WGS) entry which is preliminary data.</text>
</comment>
<keyword evidence="3" id="KW-1185">Reference proteome</keyword>
<sequence>MTSSSAVGLALSRQVLQAKFGSRHRYLAFLEPFEELAEPNEVPLLAVMAAIWMLRPDLQKKWSLENRQDRFCFLGWCLSSGLREYAVLREVMQRPEIRALYLSPTEIEAQYTGGDIPLPYAALAVRAFSKELAEATPLDRNEGRQELVGWYFKHIFNGLPPLFPHPRWLLDLVDRIQPVGIDVQDNIAAADDRGSEPSWSYSGVNLVGHLFGQLGIGEDARCASRALFEAGVNHCVLDFPAGSDVQTTPHAYPVEVVDEPVYPINLFVMTGMETLRLFCERGLCLFHNRYSIGLWPWELPQWPSELEFCFSLVDEIWAISSYVRGAYELASPVPVVHMPPAVIAPSVEEDRQRFGLPDNKFVFMCNFDALSSFHRKNPFGAIKAFRDAFPDDDSVRLVIKVMRGSADSQQMDELYIAAAHDPRLIVIDAVLARKDLLQLLASSDCLISLHRAEGFGRSLAEAVLLGRKVVATYWSGNVDFAQAGNQLFVEADIVAVPTGQYPWSENQYWGEPNHNAAVEALQAARYGADEFNNTTIFHPLNVGKRYAARLHTIYRCVAGRGTCYRQAR</sequence>
<dbReference type="Gene3D" id="3.40.50.2000">
    <property type="entry name" value="Glycogen Phosphorylase B"/>
    <property type="match status" value="1"/>
</dbReference>
<dbReference type="InterPro" id="IPR001296">
    <property type="entry name" value="Glyco_trans_1"/>
</dbReference>
<organism evidence="2 3">
    <name type="scientific">Pseudochelatococcus lubricantis</name>
    <dbReference type="NCBI Taxonomy" id="1538102"/>
    <lineage>
        <taxon>Bacteria</taxon>
        <taxon>Pseudomonadati</taxon>
        <taxon>Pseudomonadota</taxon>
        <taxon>Alphaproteobacteria</taxon>
        <taxon>Hyphomicrobiales</taxon>
        <taxon>Chelatococcaceae</taxon>
        <taxon>Pseudochelatococcus</taxon>
    </lineage>
</organism>
<dbReference type="Proteomes" id="UP001429580">
    <property type="component" value="Unassembled WGS sequence"/>
</dbReference>
<name>A0ABX0V552_9HYPH</name>
<gene>
    <name evidence="2" type="ORF">FHS82_004148</name>
</gene>
<accession>A0ABX0V552</accession>
<dbReference type="CDD" id="cd01635">
    <property type="entry name" value="Glycosyltransferase_GTB-type"/>
    <property type="match status" value="1"/>
</dbReference>
<dbReference type="SUPFAM" id="SSF53756">
    <property type="entry name" value="UDP-Glycosyltransferase/glycogen phosphorylase"/>
    <property type="match status" value="1"/>
</dbReference>
<dbReference type="PANTHER" id="PTHR46656">
    <property type="entry name" value="PUTATIVE-RELATED"/>
    <property type="match status" value="1"/>
</dbReference>
<reference evidence="2 3" key="1">
    <citation type="submission" date="2020-03" db="EMBL/GenBank/DDBJ databases">
        <title>Genomic Encyclopedia of Type Strains, Phase IV (KMG-IV): sequencing the most valuable type-strain genomes for metagenomic binning, comparative biology and taxonomic classification.</title>
        <authorList>
            <person name="Goeker M."/>
        </authorList>
    </citation>
    <scope>NUCLEOTIDE SEQUENCE [LARGE SCALE GENOMIC DNA]</scope>
    <source>
        <strain evidence="2 3">DSM 103870</strain>
    </source>
</reference>
<evidence type="ECO:0000313" key="3">
    <source>
        <dbReference type="Proteomes" id="UP001429580"/>
    </source>
</evidence>
<dbReference type="EMBL" id="JAASQI010000019">
    <property type="protein sequence ID" value="NIJ60278.1"/>
    <property type="molecule type" value="Genomic_DNA"/>
</dbReference>
<evidence type="ECO:0000313" key="2">
    <source>
        <dbReference type="EMBL" id="NIJ60278.1"/>
    </source>
</evidence>
<evidence type="ECO:0000259" key="1">
    <source>
        <dbReference type="Pfam" id="PF00534"/>
    </source>
</evidence>
<proteinExistence type="predicted"/>
<dbReference type="Pfam" id="PF00534">
    <property type="entry name" value="Glycos_transf_1"/>
    <property type="match status" value="1"/>
</dbReference>
<feature type="domain" description="Glycosyl transferase family 1" evidence="1">
    <location>
        <begin position="373"/>
        <end position="485"/>
    </location>
</feature>